<protein>
    <submittedName>
        <fullName evidence="6">Isoprenylcysteine carboxylmethyltransferase family protein</fullName>
        <ecNumber evidence="6">2.1.1.100</ecNumber>
        <ecNumber evidence="6">2.1.1.334</ecNumber>
    </submittedName>
</protein>
<feature type="transmembrane region" description="Helical" evidence="5">
    <location>
        <begin position="89"/>
        <end position="118"/>
    </location>
</feature>
<dbReference type="EC" id="2.1.1.334" evidence="6"/>
<organism evidence="6 7">
    <name type="scientific">Croceitalea vernalis</name>
    <dbReference type="NCBI Taxonomy" id="3075599"/>
    <lineage>
        <taxon>Bacteria</taxon>
        <taxon>Pseudomonadati</taxon>
        <taxon>Bacteroidota</taxon>
        <taxon>Flavobacteriia</taxon>
        <taxon>Flavobacteriales</taxon>
        <taxon>Flavobacteriaceae</taxon>
        <taxon>Croceitalea</taxon>
    </lineage>
</organism>
<name>A0ABU3BI64_9FLAO</name>
<dbReference type="EMBL" id="JAVRHU010000002">
    <property type="protein sequence ID" value="MDT0621855.1"/>
    <property type="molecule type" value="Genomic_DNA"/>
</dbReference>
<comment type="caution">
    <text evidence="6">The sequence shown here is derived from an EMBL/GenBank/DDBJ whole genome shotgun (WGS) entry which is preliminary data.</text>
</comment>
<dbReference type="EC" id="2.1.1.100" evidence="6"/>
<dbReference type="Pfam" id="PF04191">
    <property type="entry name" value="PEMT"/>
    <property type="match status" value="1"/>
</dbReference>
<dbReference type="InterPro" id="IPR007318">
    <property type="entry name" value="Phopholipid_MeTrfase"/>
</dbReference>
<evidence type="ECO:0000256" key="4">
    <source>
        <dbReference type="ARBA" id="ARBA00023136"/>
    </source>
</evidence>
<dbReference type="Gene3D" id="1.20.120.1630">
    <property type="match status" value="1"/>
</dbReference>
<keyword evidence="7" id="KW-1185">Reference proteome</keyword>
<dbReference type="GO" id="GO:0004671">
    <property type="term" value="F:protein C-terminal S-isoprenylcysteine carboxyl O-methyltransferase activity"/>
    <property type="evidence" value="ECO:0007669"/>
    <property type="project" value="UniProtKB-EC"/>
</dbReference>
<dbReference type="PANTHER" id="PTHR43847">
    <property type="entry name" value="BLL3993 PROTEIN"/>
    <property type="match status" value="1"/>
</dbReference>
<reference evidence="6 7" key="1">
    <citation type="submission" date="2023-09" db="EMBL/GenBank/DDBJ databases">
        <authorList>
            <person name="Rey-Velasco X."/>
        </authorList>
    </citation>
    <scope>NUCLEOTIDE SEQUENCE [LARGE SCALE GENOMIC DNA]</scope>
    <source>
        <strain evidence="6 7">P007</strain>
    </source>
</reference>
<proteinExistence type="predicted"/>
<keyword evidence="6" id="KW-0808">Transferase</keyword>
<keyword evidence="4 5" id="KW-0472">Membrane</keyword>
<gene>
    <name evidence="6" type="ORF">RM520_09465</name>
</gene>
<dbReference type="GO" id="GO:0032259">
    <property type="term" value="P:methylation"/>
    <property type="evidence" value="ECO:0007669"/>
    <property type="project" value="UniProtKB-KW"/>
</dbReference>
<dbReference type="Proteomes" id="UP001250662">
    <property type="component" value="Unassembled WGS sequence"/>
</dbReference>
<feature type="transmembrane region" description="Helical" evidence="5">
    <location>
        <begin position="40"/>
        <end position="59"/>
    </location>
</feature>
<evidence type="ECO:0000256" key="3">
    <source>
        <dbReference type="ARBA" id="ARBA00022989"/>
    </source>
</evidence>
<dbReference type="RefSeq" id="WP_311387844.1">
    <property type="nucleotide sequence ID" value="NZ_JAVRHU010000002.1"/>
</dbReference>
<feature type="transmembrane region" description="Helical" evidence="5">
    <location>
        <begin position="6"/>
        <end position="28"/>
    </location>
</feature>
<keyword evidence="6" id="KW-0489">Methyltransferase</keyword>
<evidence type="ECO:0000256" key="2">
    <source>
        <dbReference type="ARBA" id="ARBA00022692"/>
    </source>
</evidence>
<comment type="subcellular location">
    <subcellularLocation>
        <location evidence="1">Endomembrane system</location>
        <topology evidence="1">Multi-pass membrane protein</topology>
    </subcellularLocation>
</comment>
<evidence type="ECO:0000256" key="5">
    <source>
        <dbReference type="SAM" id="Phobius"/>
    </source>
</evidence>
<keyword evidence="2 5" id="KW-0812">Transmembrane</keyword>
<evidence type="ECO:0000256" key="1">
    <source>
        <dbReference type="ARBA" id="ARBA00004127"/>
    </source>
</evidence>
<dbReference type="PANTHER" id="PTHR43847:SF1">
    <property type="entry name" value="BLL3993 PROTEIN"/>
    <property type="match status" value="1"/>
</dbReference>
<sequence length="150" mass="17519">MNIKIPPPLVMAFFAGLMYVLATFLPVGKFDFFGREVLKYIMWALAFFLLLISFLQFYWAKTTTNPINPIKAKKLVMNGIYSYTRNPMYLAMLLFLIGFGLKLGNAFNAITAAGFVYFMNHFQIKREEQALEDLFGKNYKLYCKAVRRWF</sequence>
<evidence type="ECO:0000313" key="7">
    <source>
        <dbReference type="Proteomes" id="UP001250662"/>
    </source>
</evidence>
<keyword evidence="3 5" id="KW-1133">Transmembrane helix</keyword>
<evidence type="ECO:0000313" key="6">
    <source>
        <dbReference type="EMBL" id="MDT0621855.1"/>
    </source>
</evidence>
<accession>A0ABU3BI64</accession>
<dbReference type="InterPro" id="IPR052527">
    <property type="entry name" value="Metal_cation-efflux_comp"/>
</dbReference>